<dbReference type="InterPro" id="IPR025346">
    <property type="entry name" value="DUF4250"/>
</dbReference>
<evidence type="ECO:0000313" key="1">
    <source>
        <dbReference type="EMBL" id="PSJ47978.1"/>
    </source>
</evidence>
<accession>A0A2P7RCL0</accession>
<comment type="caution">
    <text evidence="1">The sequence shown here is derived from an EMBL/GenBank/DDBJ whole genome shotgun (WGS) entry which is preliminary data.</text>
</comment>
<protein>
    <submittedName>
        <fullName evidence="1">DUF4250 domain-containing protein</fullName>
    </submittedName>
</protein>
<reference evidence="1 2" key="1">
    <citation type="submission" date="2018-03" db="EMBL/GenBank/DDBJ databases">
        <title>The draft genome of Zobellella sp. 59N8.</title>
        <authorList>
            <person name="Liu L."/>
            <person name="Li L."/>
            <person name="Zhang X."/>
            <person name="Liang L."/>
            <person name="Wang T."/>
        </authorList>
    </citation>
    <scope>NUCLEOTIDE SEQUENCE [LARGE SCALE GENOMIC DNA]</scope>
    <source>
        <strain evidence="1 2">59N8</strain>
    </source>
</reference>
<organism evidence="1 2">
    <name type="scientific">Zobellella endophytica</name>
    <dbReference type="NCBI Taxonomy" id="2116700"/>
    <lineage>
        <taxon>Bacteria</taxon>
        <taxon>Pseudomonadati</taxon>
        <taxon>Pseudomonadota</taxon>
        <taxon>Gammaproteobacteria</taxon>
        <taxon>Aeromonadales</taxon>
        <taxon>Aeromonadaceae</taxon>
        <taxon>Zobellella</taxon>
    </lineage>
</organism>
<evidence type="ECO:0000313" key="2">
    <source>
        <dbReference type="Proteomes" id="UP000240243"/>
    </source>
</evidence>
<name>A0A2P7RCL0_9GAMM</name>
<keyword evidence="2" id="KW-1185">Reference proteome</keyword>
<dbReference type="Pfam" id="PF14056">
    <property type="entry name" value="DUF4250"/>
    <property type="match status" value="1"/>
</dbReference>
<proteinExistence type="predicted"/>
<dbReference type="RefSeq" id="WP_106728389.1">
    <property type="nucleotide sequence ID" value="NZ_PXYG01000001.1"/>
</dbReference>
<dbReference type="EMBL" id="PXYG01000001">
    <property type="protein sequence ID" value="PSJ47978.1"/>
    <property type="molecule type" value="Genomic_DNA"/>
</dbReference>
<gene>
    <name evidence="1" type="ORF">C7H85_04020</name>
</gene>
<dbReference type="Proteomes" id="UP000240243">
    <property type="component" value="Unassembled WGS sequence"/>
</dbReference>
<dbReference type="AlphaFoldDB" id="A0A2P7RCL0"/>
<sequence length="65" mass="7313">MDAVQLEHMDSHMALSIINEKLRLECDSLASLLALYDLDGGRLNARMSQIGYHYDASSNQFKPNT</sequence>